<evidence type="ECO:0000256" key="1">
    <source>
        <dbReference type="SAM" id="MobiDB-lite"/>
    </source>
</evidence>
<dbReference type="Proteomes" id="UP001283361">
    <property type="component" value="Unassembled WGS sequence"/>
</dbReference>
<feature type="region of interest" description="Disordered" evidence="1">
    <location>
        <begin position="57"/>
        <end position="85"/>
    </location>
</feature>
<dbReference type="EMBL" id="JAWDGP010002503">
    <property type="protein sequence ID" value="KAK3782472.1"/>
    <property type="molecule type" value="Genomic_DNA"/>
</dbReference>
<protein>
    <submittedName>
        <fullName evidence="2">Uncharacterized protein</fullName>
    </submittedName>
</protein>
<name>A0AAE1A984_9GAST</name>
<evidence type="ECO:0000313" key="2">
    <source>
        <dbReference type="EMBL" id="KAK3782472.1"/>
    </source>
</evidence>
<comment type="caution">
    <text evidence="2">The sequence shown here is derived from an EMBL/GenBank/DDBJ whole genome shotgun (WGS) entry which is preliminary data.</text>
</comment>
<dbReference type="AlphaFoldDB" id="A0AAE1A984"/>
<gene>
    <name evidence="2" type="ORF">RRG08_008329</name>
</gene>
<sequence>MGKTVIWVEQAGEAAVGQPDHSERVTIDIERWITLLRAVEKELEEWPSHWTSLTRLHPPRLEARDFPGTQSPSTSRARGSVRGEG</sequence>
<reference evidence="2" key="1">
    <citation type="journal article" date="2023" name="G3 (Bethesda)">
        <title>A reference genome for the long-term kleptoplast-retaining sea slug Elysia crispata morphotype clarki.</title>
        <authorList>
            <person name="Eastman K.E."/>
            <person name="Pendleton A.L."/>
            <person name="Shaikh M.A."/>
            <person name="Suttiyut T."/>
            <person name="Ogas R."/>
            <person name="Tomko P."/>
            <person name="Gavelis G."/>
            <person name="Widhalm J.R."/>
            <person name="Wisecaver J.H."/>
        </authorList>
    </citation>
    <scope>NUCLEOTIDE SEQUENCE</scope>
    <source>
        <strain evidence="2">ECLA1</strain>
    </source>
</reference>
<accession>A0AAE1A984</accession>
<evidence type="ECO:0000313" key="3">
    <source>
        <dbReference type="Proteomes" id="UP001283361"/>
    </source>
</evidence>
<organism evidence="2 3">
    <name type="scientific">Elysia crispata</name>
    <name type="common">lettuce slug</name>
    <dbReference type="NCBI Taxonomy" id="231223"/>
    <lineage>
        <taxon>Eukaryota</taxon>
        <taxon>Metazoa</taxon>
        <taxon>Spiralia</taxon>
        <taxon>Lophotrochozoa</taxon>
        <taxon>Mollusca</taxon>
        <taxon>Gastropoda</taxon>
        <taxon>Heterobranchia</taxon>
        <taxon>Euthyneura</taxon>
        <taxon>Panpulmonata</taxon>
        <taxon>Sacoglossa</taxon>
        <taxon>Placobranchoidea</taxon>
        <taxon>Plakobranchidae</taxon>
        <taxon>Elysia</taxon>
    </lineage>
</organism>
<feature type="compositionally biased region" description="Polar residues" evidence="1">
    <location>
        <begin position="68"/>
        <end position="77"/>
    </location>
</feature>
<proteinExistence type="predicted"/>
<keyword evidence="3" id="KW-1185">Reference proteome</keyword>